<dbReference type="EMBL" id="JABELX010000009">
    <property type="protein sequence ID" value="NNH73107.1"/>
    <property type="molecule type" value="Genomic_DNA"/>
</dbReference>
<dbReference type="InterPro" id="IPR016181">
    <property type="entry name" value="Acyl_CoA_acyltransferase"/>
</dbReference>
<evidence type="ECO:0000313" key="2">
    <source>
        <dbReference type="Proteomes" id="UP000586827"/>
    </source>
</evidence>
<proteinExistence type="predicted"/>
<dbReference type="AlphaFoldDB" id="A0A849CAX4"/>
<evidence type="ECO:0000313" key="1">
    <source>
        <dbReference type="EMBL" id="NNH73107.1"/>
    </source>
</evidence>
<gene>
    <name evidence="1" type="ORF">HLB23_25140</name>
</gene>
<dbReference type="SUPFAM" id="SSF52540">
    <property type="entry name" value="P-loop containing nucleoside triphosphate hydrolases"/>
    <property type="match status" value="1"/>
</dbReference>
<keyword evidence="2" id="KW-1185">Reference proteome</keyword>
<accession>A0A849CAX4</accession>
<dbReference type="Proteomes" id="UP000586827">
    <property type="component" value="Unassembled WGS sequence"/>
</dbReference>
<name>A0A849CAX4_9NOCA</name>
<dbReference type="InterPro" id="IPR027417">
    <property type="entry name" value="P-loop_NTPase"/>
</dbReference>
<protein>
    <submittedName>
        <fullName evidence="1">Uncharacterized protein</fullName>
    </submittedName>
</protein>
<comment type="caution">
    <text evidence="1">The sequence shown here is derived from an EMBL/GenBank/DDBJ whole genome shotgun (WGS) entry which is preliminary data.</text>
</comment>
<dbReference type="RefSeq" id="WP_157552633.1">
    <property type="nucleotide sequence ID" value="NZ_JABELX010000009.1"/>
</dbReference>
<sequence length="592" mass="63871">MGRSGPRPPQLAELEAAMATHRLVNVCGPLGVGKTHLVEQLADVIRLDAGEVGDVDAGRRCLVIDGVDGPARLAAAVATADSHRGPLVVVSRQPLFAERGWTGRNMVVVHVKPLSNNEIHDLVAESGIVDRAERELIARLAVGIPLLALAAVRALHGGASADAPGAVADHIAVELFELLERESPGRRWQYALRLLATAGTADETVLAGGPDLFTRVSRLSVVGRGQVGLVLREPYRGIVELAFRWRRPESHRNVRVRAEAHTLDRLRGPVDAGERAALVEQAIFLAATPPIRSALFPSVSSVLPILQATDADADDIARLMREWAHHNDFRQSSVARMVEGWADADITSYHLVRNDEGRLVGLANLMPITDRTADSIDPLLQQYADEIIGKRMGGLFLGAAFSIDPAVHPHILRHTLRAAASVGELVVSTANPEYLALLRGLRFDPHGALRDDVYRSGRAPEVYSNDFAAAAGQRWLARVTGRPAEPHTDRIAFALSRIHDAAALAESSLLESPVTPSVPALRRWLRAAVAELADSADPVTAETGTILAAYYLRPSATHRQVASRLHLSRATYFRRLGHGLALVATRHAHDGG</sequence>
<organism evidence="1 2">
    <name type="scientific">Nocardia uniformis</name>
    <dbReference type="NCBI Taxonomy" id="53432"/>
    <lineage>
        <taxon>Bacteria</taxon>
        <taxon>Bacillati</taxon>
        <taxon>Actinomycetota</taxon>
        <taxon>Actinomycetes</taxon>
        <taxon>Mycobacteriales</taxon>
        <taxon>Nocardiaceae</taxon>
        <taxon>Nocardia</taxon>
    </lineage>
</organism>
<reference evidence="1 2" key="1">
    <citation type="submission" date="2020-05" db="EMBL/GenBank/DDBJ databases">
        <title>MicrobeNet Type strains.</title>
        <authorList>
            <person name="Nicholson A.C."/>
        </authorList>
    </citation>
    <scope>NUCLEOTIDE SEQUENCE [LARGE SCALE GENOMIC DNA]</scope>
    <source>
        <strain evidence="1 2">JCM 3224</strain>
    </source>
</reference>
<dbReference type="Gene3D" id="3.40.630.30">
    <property type="match status" value="1"/>
</dbReference>
<dbReference type="SUPFAM" id="SSF55729">
    <property type="entry name" value="Acyl-CoA N-acyltransferases (Nat)"/>
    <property type="match status" value="1"/>
</dbReference>